<sequence length="104" mass="11289">MRRQGGLLKPGVIARLGFSRWHVADRLEEAVVVEPVHPLEGGVLDSFQRPPRAAAADDLGLEQPDHRLGERVVIGIANAPDGRLDPGVEQPFRVPNADVLLGFN</sequence>
<accession>A0A840YMB3</accession>
<dbReference type="AlphaFoldDB" id="A0A840YMB3"/>
<gene>
    <name evidence="1" type="ORF">FHS87_004183</name>
</gene>
<keyword evidence="2" id="KW-1185">Reference proteome</keyword>
<reference evidence="1 2" key="1">
    <citation type="submission" date="2020-08" db="EMBL/GenBank/DDBJ databases">
        <title>Genomic Encyclopedia of Type Strains, Phase IV (KMG-IV): sequencing the most valuable type-strain genomes for metagenomic binning, comparative biology and taxonomic classification.</title>
        <authorList>
            <person name="Goeker M."/>
        </authorList>
    </citation>
    <scope>NUCLEOTIDE SEQUENCE [LARGE SCALE GENOMIC DNA]</scope>
    <source>
        <strain evidence="1 2">DSM 25622</strain>
    </source>
</reference>
<evidence type="ECO:0000313" key="1">
    <source>
        <dbReference type="EMBL" id="MBB5696113.1"/>
    </source>
</evidence>
<name>A0A840YMB3_9PROT</name>
<protein>
    <submittedName>
        <fullName evidence="1">Uncharacterized protein</fullName>
    </submittedName>
</protein>
<dbReference type="Proteomes" id="UP000580654">
    <property type="component" value="Unassembled WGS sequence"/>
</dbReference>
<organism evidence="1 2">
    <name type="scientific">Muricoccus pecuniae</name>
    <dbReference type="NCBI Taxonomy" id="693023"/>
    <lineage>
        <taxon>Bacteria</taxon>
        <taxon>Pseudomonadati</taxon>
        <taxon>Pseudomonadota</taxon>
        <taxon>Alphaproteobacteria</taxon>
        <taxon>Acetobacterales</taxon>
        <taxon>Roseomonadaceae</taxon>
        <taxon>Muricoccus</taxon>
    </lineage>
</organism>
<comment type="caution">
    <text evidence="1">The sequence shown here is derived from an EMBL/GenBank/DDBJ whole genome shotgun (WGS) entry which is preliminary data.</text>
</comment>
<dbReference type="EMBL" id="JACIJD010000030">
    <property type="protein sequence ID" value="MBB5696113.1"/>
    <property type="molecule type" value="Genomic_DNA"/>
</dbReference>
<proteinExistence type="predicted"/>
<evidence type="ECO:0000313" key="2">
    <source>
        <dbReference type="Proteomes" id="UP000580654"/>
    </source>
</evidence>